<dbReference type="PANTHER" id="PTHR33886:SF8">
    <property type="entry name" value="UNSATURATED RHAMNOGALACTURONAN HYDROLASE (EUROFUNG)"/>
    <property type="match status" value="1"/>
</dbReference>
<dbReference type="Gene3D" id="1.50.10.10">
    <property type="match status" value="1"/>
</dbReference>
<dbReference type="GO" id="GO:0005975">
    <property type="term" value="P:carbohydrate metabolic process"/>
    <property type="evidence" value="ECO:0007669"/>
    <property type="project" value="InterPro"/>
</dbReference>
<dbReference type="Pfam" id="PF07470">
    <property type="entry name" value="Glyco_hydro_88"/>
    <property type="match status" value="1"/>
</dbReference>
<dbReference type="AlphaFoldDB" id="A0A494XXV9"/>
<dbReference type="PANTHER" id="PTHR33886">
    <property type="entry name" value="UNSATURATED RHAMNOGALACTURONAN HYDROLASE (EUROFUNG)"/>
    <property type="match status" value="1"/>
</dbReference>
<accession>A0A494XXV9</accession>
<name>A0A494XXV9_9BACL</name>
<dbReference type="InterPro" id="IPR052043">
    <property type="entry name" value="PolySaccharide_Degr_Enz"/>
</dbReference>
<evidence type="ECO:0000313" key="3">
    <source>
        <dbReference type="Proteomes" id="UP000282076"/>
    </source>
</evidence>
<keyword evidence="1 2" id="KW-0378">Hydrolase</keyword>
<evidence type="ECO:0000256" key="1">
    <source>
        <dbReference type="ARBA" id="ARBA00022801"/>
    </source>
</evidence>
<sequence>MFRLRRSDLEAAAGKVYSYMMHGEPSEWGDHEWTDWAMNIDRWDWNSGVGIIAAAEYGEVTGDERAIEEVAAWVEKNKGQSDSVKVINSMAPFAIFPQLYAKKGMLYYESKAEEIAYWMMEQAPRTKNGAFEHTVTENASFREQIWADTIFMAVLFLARTARMLKDRRMADEALRQVLLHLQALQDEETGLLFHGWNCEAGDWMSAARWNRANAWNVCGIPMILEALEGAGDFGLGDPGVLEEINARYRKLAEAIVARQNESGLWPTVLDHSDYYEETSGSAGIAYGLYKAARMGLVPEAMKSSADRTVAAVLSKIADNGAVDGVSGGTPVLESVEAYDRVPIFPTLYGQGLTLLLLTEALTYE</sequence>
<dbReference type="Proteomes" id="UP000282076">
    <property type="component" value="Unassembled WGS sequence"/>
</dbReference>
<dbReference type="GO" id="GO:0016787">
    <property type="term" value="F:hydrolase activity"/>
    <property type="evidence" value="ECO:0007669"/>
    <property type="project" value="UniProtKB-KW"/>
</dbReference>
<dbReference type="InterPro" id="IPR008928">
    <property type="entry name" value="6-hairpin_glycosidase_sf"/>
</dbReference>
<protein>
    <submittedName>
        <fullName evidence="2">Glycosyl hydrolase</fullName>
    </submittedName>
</protein>
<dbReference type="InterPro" id="IPR012341">
    <property type="entry name" value="6hp_glycosidase-like_sf"/>
</dbReference>
<proteinExistence type="predicted"/>
<dbReference type="InterPro" id="IPR010905">
    <property type="entry name" value="Glyco_hydro_88"/>
</dbReference>
<evidence type="ECO:0000313" key="2">
    <source>
        <dbReference type="EMBL" id="RKP52949.1"/>
    </source>
</evidence>
<gene>
    <name evidence="2" type="ORF">D7Z26_14480</name>
</gene>
<keyword evidence="3" id="KW-1185">Reference proteome</keyword>
<dbReference type="SUPFAM" id="SSF48208">
    <property type="entry name" value="Six-hairpin glycosidases"/>
    <property type="match status" value="1"/>
</dbReference>
<dbReference type="EMBL" id="RBZM01000006">
    <property type="protein sequence ID" value="RKP52949.1"/>
    <property type="molecule type" value="Genomic_DNA"/>
</dbReference>
<reference evidence="2 3" key="1">
    <citation type="submission" date="2018-10" db="EMBL/GenBank/DDBJ databases">
        <title>Cohnella sp. M2MS4P-1, whole genome shotgun sequence.</title>
        <authorList>
            <person name="Tuo L."/>
        </authorList>
    </citation>
    <scope>NUCLEOTIDE SEQUENCE [LARGE SCALE GENOMIC DNA]</scope>
    <source>
        <strain evidence="2 3">M2MS4P-1</strain>
    </source>
</reference>
<organism evidence="2 3">
    <name type="scientific">Cohnella endophytica</name>
    <dbReference type="NCBI Taxonomy" id="2419778"/>
    <lineage>
        <taxon>Bacteria</taxon>
        <taxon>Bacillati</taxon>
        <taxon>Bacillota</taxon>
        <taxon>Bacilli</taxon>
        <taxon>Bacillales</taxon>
        <taxon>Paenibacillaceae</taxon>
        <taxon>Cohnella</taxon>
    </lineage>
</organism>
<comment type="caution">
    <text evidence="2">The sequence shown here is derived from an EMBL/GenBank/DDBJ whole genome shotgun (WGS) entry which is preliminary data.</text>
</comment>